<reference evidence="2 3" key="1">
    <citation type="submission" date="2015-04" db="EMBL/GenBank/DDBJ databases">
        <title>The draft genome sequence of Fusarium langsethiae, a T-2/HT-2 mycotoxin producer.</title>
        <authorList>
            <person name="Lysoe E."/>
            <person name="Divon H.H."/>
            <person name="Terzi V."/>
            <person name="Orru L."/>
            <person name="Lamontanara A."/>
            <person name="Kolseth A.-K."/>
            <person name="Frandsen R.J."/>
            <person name="Nielsen K."/>
            <person name="Thrane U."/>
        </authorList>
    </citation>
    <scope>NUCLEOTIDE SEQUENCE [LARGE SCALE GENOMIC DNA]</scope>
    <source>
        <strain evidence="2 3">Fl201059</strain>
    </source>
</reference>
<feature type="domain" description="F-box" evidence="1">
    <location>
        <begin position="7"/>
        <end position="59"/>
    </location>
</feature>
<dbReference type="SUPFAM" id="SSF81383">
    <property type="entry name" value="F-box domain"/>
    <property type="match status" value="2"/>
</dbReference>
<dbReference type="EMBL" id="JXCE01000006">
    <property type="protein sequence ID" value="KPA46184.1"/>
    <property type="molecule type" value="Genomic_DNA"/>
</dbReference>
<comment type="caution">
    <text evidence="2">The sequence shown here is derived from an EMBL/GenBank/DDBJ whole genome shotgun (WGS) entry which is preliminary data.</text>
</comment>
<dbReference type="InterPro" id="IPR036047">
    <property type="entry name" value="F-box-like_dom_sf"/>
</dbReference>
<protein>
    <recommendedName>
        <fullName evidence="1">F-box domain-containing protein</fullName>
    </recommendedName>
</protein>
<name>A0A0N0DHY9_FUSLA</name>
<keyword evidence="3" id="KW-1185">Reference proteome</keyword>
<gene>
    <name evidence="2" type="ORF">FLAG1_00801</name>
</gene>
<organism evidence="2 3">
    <name type="scientific">Fusarium langsethiae</name>
    <dbReference type="NCBI Taxonomy" id="179993"/>
    <lineage>
        <taxon>Eukaryota</taxon>
        <taxon>Fungi</taxon>
        <taxon>Dikarya</taxon>
        <taxon>Ascomycota</taxon>
        <taxon>Pezizomycotina</taxon>
        <taxon>Sordariomycetes</taxon>
        <taxon>Hypocreomycetidae</taxon>
        <taxon>Hypocreales</taxon>
        <taxon>Nectriaceae</taxon>
        <taxon>Fusarium</taxon>
    </lineage>
</organism>
<dbReference type="AlphaFoldDB" id="A0A0N0DHY9"/>
<dbReference type="InterPro" id="IPR001810">
    <property type="entry name" value="F-box_dom"/>
</dbReference>
<proteinExistence type="predicted"/>
<dbReference type="Pfam" id="PF00646">
    <property type="entry name" value="F-box"/>
    <property type="match status" value="2"/>
</dbReference>
<sequence length="225" mass="26410">MTRQHPIASFQGLPYDIHLEIGNHMSYADLLRLAATNRHFHKILDPKTIVGPEKALKFITKRDKQFHMRGHELFACSNCYKFLPRRDFPAVRADGGLMYYFCHNCGEYRTRQENCREKRIQFDTEEAKAEAIKSLCAPPRRQRQGLENFSAYTLAKISSFLDFQDVLNLAQVSRRLNVVVEPNNWVPLHTRYRYVHDKWTNDVKDLDFEDTLRRLGRCVAVDVYG</sequence>
<evidence type="ECO:0000313" key="2">
    <source>
        <dbReference type="EMBL" id="KPA46184.1"/>
    </source>
</evidence>
<dbReference type="PROSITE" id="PS50181">
    <property type="entry name" value="FBOX"/>
    <property type="match status" value="1"/>
</dbReference>
<dbReference type="CDD" id="cd09917">
    <property type="entry name" value="F-box_SF"/>
    <property type="match status" value="2"/>
</dbReference>
<evidence type="ECO:0000259" key="1">
    <source>
        <dbReference type="PROSITE" id="PS50181"/>
    </source>
</evidence>
<dbReference type="SMART" id="SM00256">
    <property type="entry name" value="FBOX"/>
    <property type="match status" value="2"/>
</dbReference>
<dbReference type="Proteomes" id="UP000037904">
    <property type="component" value="Unassembled WGS sequence"/>
</dbReference>
<evidence type="ECO:0000313" key="3">
    <source>
        <dbReference type="Proteomes" id="UP000037904"/>
    </source>
</evidence>
<accession>A0A0N0DHY9</accession>